<accession>A0A251ST45</accession>
<protein>
    <submittedName>
        <fullName evidence="1">Uncharacterized protein</fullName>
    </submittedName>
</protein>
<sequence>MCAIERERERERESYVRTKEEVDLGCSSLRVKVASRLQSWSIFTVTFIGVEDLCSGGLPKEGLRIEDMRVREFFSFSGDIVYVDTPRLLYQISFMFWDFIYVM</sequence>
<dbReference type="Proteomes" id="UP000215914">
    <property type="component" value="Chromosome 13"/>
</dbReference>
<keyword evidence="2" id="KW-1185">Reference proteome</keyword>
<reference evidence="2" key="1">
    <citation type="journal article" date="2017" name="Nature">
        <title>The sunflower genome provides insights into oil metabolism, flowering and Asterid evolution.</title>
        <authorList>
            <person name="Badouin H."/>
            <person name="Gouzy J."/>
            <person name="Grassa C.J."/>
            <person name="Murat F."/>
            <person name="Staton S.E."/>
            <person name="Cottret L."/>
            <person name="Lelandais-Briere C."/>
            <person name="Owens G.L."/>
            <person name="Carrere S."/>
            <person name="Mayjonade B."/>
            <person name="Legrand L."/>
            <person name="Gill N."/>
            <person name="Kane N.C."/>
            <person name="Bowers J.E."/>
            <person name="Hubner S."/>
            <person name="Bellec A."/>
            <person name="Berard A."/>
            <person name="Berges H."/>
            <person name="Blanchet N."/>
            <person name="Boniface M.C."/>
            <person name="Brunel D."/>
            <person name="Catrice O."/>
            <person name="Chaidir N."/>
            <person name="Claudel C."/>
            <person name="Donnadieu C."/>
            <person name="Faraut T."/>
            <person name="Fievet G."/>
            <person name="Helmstetter N."/>
            <person name="King M."/>
            <person name="Knapp S.J."/>
            <person name="Lai Z."/>
            <person name="Le Paslier M.C."/>
            <person name="Lippi Y."/>
            <person name="Lorenzon L."/>
            <person name="Mandel J.R."/>
            <person name="Marage G."/>
            <person name="Marchand G."/>
            <person name="Marquand E."/>
            <person name="Bret-Mestries E."/>
            <person name="Morien E."/>
            <person name="Nambeesan S."/>
            <person name="Nguyen T."/>
            <person name="Pegot-Espagnet P."/>
            <person name="Pouilly N."/>
            <person name="Raftis F."/>
            <person name="Sallet E."/>
            <person name="Schiex T."/>
            <person name="Thomas J."/>
            <person name="Vandecasteele C."/>
            <person name="Vares D."/>
            <person name="Vear F."/>
            <person name="Vautrin S."/>
            <person name="Crespi M."/>
            <person name="Mangin B."/>
            <person name="Burke J.M."/>
            <person name="Salse J."/>
            <person name="Munos S."/>
            <person name="Vincourt P."/>
            <person name="Rieseberg L.H."/>
            <person name="Langlade N.B."/>
        </authorList>
    </citation>
    <scope>NUCLEOTIDE SEQUENCE [LARGE SCALE GENOMIC DNA]</scope>
    <source>
        <strain evidence="2">cv. SF193</strain>
    </source>
</reference>
<proteinExistence type="predicted"/>
<gene>
    <name evidence="1" type="ORF">HannXRQ_Chr13g0402291</name>
</gene>
<organism evidence="1 2">
    <name type="scientific">Helianthus annuus</name>
    <name type="common">Common sunflower</name>
    <dbReference type="NCBI Taxonomy" id="4232"/>
    <lineage>
        <taxon>Eukaryota</taxon>
        <taxon>Viridiplantae</taxon>
        <taxon>Streptophyta</taxon>
        <taxon>Embryophyta</taxon>
        <taxon>Tracheophyta</taxon>
        <taxon>Spermatophyta</taxon>
        <taxon>Magnoliopsida</taxon>
        <taxon>eudicotyledons</taxon>
        <taxon>Gunneridae</taxon>
        <taxon>Pentapetalae</taxon>
        <taxon>asterids</taxon>
        <taxon>campanulids</taxon>
        <taxon>Asterales</taxon>
        <taxon>Asteraceae</taxon>
        <taxon>Asteroideae</taxon>
        <taxon>Heliantheae alliance</taxon>
        <taxon>Heliantheae</taxon>
        <taxon>Helianthus</taxon>
    </lineage>
</organism>
<dbReference type="EMBL" id="CM007902">
    <property type="protein sequence ID" value="OTG01456.1"/>
    <property type="molecule type" value="Genomic_DNA"/>
</dbReference>
<name>A0A251ST45_HELAN</name>
<evidence type="ECO:0000313" key="2">
    <source>
        <dbReference type="Proteomes" id="UP000215914"/>
    </source>
</evidence>
<evidence type="ECO:0000313" key="1">
    <source>
        <dbReference type="EMBL" id="OTG01456.1"/>
    </source>
</evidence>
<dbReference type="AlphaFoldDB" id="A0A251ST45"/>
<dbReference type="InParanoid" id="A0A251ST45"/>